<reference evidence="1" key="2">
    <citation type="submission" date="2020-09" db="EMBL/GenBank/DDBJ databases">
        <authorList>
            <person name="Sun Q."/>
            <person name="Kim S."/>
        </authorList>
    </citation>
    <scope>NUCLEOTIDE SEQUENCE</scope>
    <source>
        <strain evidence="1">KCTC 22169</strain>
    </source>
</reference>
<protein>
    <recommendedName>
        <fullName evidence="3">Nucleotidyltransferase family protein</fullName>
    </recommendedName>
</protein>
<gene>
    <name evidence="1" type="ORF">GCM10007392_08100</name>
</gene>
<dbReference type="AlphaFoldDB" id="A0A918N7F6"/>
<dbReference type="RefSeq" id="WP_189607215.1">
    <property type="nucleotide sequence ID" value="NZ_BMXR01000002.1"/>
</dbReference>
<evidence type="ECO:0000313" key="1">
    <source>
        <dbReference type="EMBL" id="GGX43732.1"/>
    </source>
</evidence>
<comment type="caution">
    <text evidence="1">The sequence shown here is derived from an EMBL/GenBank/DDBJ whole genome shotgun (WGS) entry which is preliminary data.</text>
</comment>
<proteinExistence type="predicted"/>
<keyword evidence="2" id="KW-1185">Reference proteome</keyword>
<reference evidence="1" key="1">
    <citation type="journal article" date="2014" name="Int. J. Syst. Evol. Microbiol.">
        <title>Complete genome sequence of Corynebacterium casei LMG S-19264T (=DSM 44701T), isolated from a smear-ripened cheese.</title>
        <authorList>
            <consortium name="US DOE Joint Genome Institute (JGI-PGF)"/>
            <person name="Walter F."/>
            <person name="Albersmeier A."/>
            <person name="Kalinowski J."/>
            <person name="Ruckert C."/>
        </authorList>
    </citation>
    <scope>NUCLEOTIDE SEQUENCE</scope>
    <source>
        <strain evidence="1">KCTC 22169</strain>
    </source>
</reference>
<accession>A0A918N7F6</accession>
<name>A0A918N7F6_9GAMM</name>
<evidence type="ECO:0000313" key="2">
    <source>
        <dbReference type="Proteomes" id="UP000626148"/>
    </source>
</evidence>
<organism evidence="1 2">
    <name type="scientific">Saccharospirillum salsuginis</name>
    <dbReference type="NCBI Taxonomy" id="418750"/>
    <lineage>
        <taxon>Bacteria</taxon>
        <taxon>Pseudomonadati</taxon>
        <taxon>Pseudomonadota</taxon>
        <taxon>Gammaproteobacteria</taxon>
        <taxon>Oceanospirillales</taxon>
        <taxon>Saccharospirillaceae</taxon>
        <taxon>Saccharospirillum</taxon>
    </lineage>
</organism>
<dbReference type="Proteomes" id="UP000626148">
    <property type="component" value="Unassembled WGS sequence"/>
</dbReference>
<dbReference type="EMBL" id="BMXR01000002">
    <property type="protein sequence ID" value="GGX43732.1"/>
    <property type="molecule type" value="Genomic_DNA"/>
</dbReference>
<sequence length="181" mass="20609">MDTITRETSIEELASILSRYLEKAGILATLSGGGAVSIYTHNDYQSYDLDFVTSASRKELRDALAPIGFQESSNLRQFEHPHTEWFVEFPPSPLGFGDLIIDHKDIPIFNTKHGPLRVITPTLSVIDRLAAYWYHYDPQCWDQAIKVCQNRIVDWQMIYDWAANEGQSKQSIDSLRAKSEG</sequence>
<evidence type="ECO:0008006" key="3">
    <source>
        <dbReference type="Google" id="ProtNLM"/>
    </source>
</evidence>